<dbReference type="SUPFAM" id="SSF51905">
    <property type="entry name" value="FAD/NAD(P)-binding domain"/>
    <property type="match status" value="1"/>
</dbReference>
<dbReference type="InterPro" id="IPR050641">
    <property type="entry name" value="RIFMO-like"/>
</dbReference>
<dbReference type="Proteomes" id="UP000316968">
    <property type="component" value="Chromosome"/>
</dbReference>
<dbReference type="AlphaFoldDB" id="A0A4Y6V0G9"/>
<dbReference type="KEGG" id="saca:FFV09_15675"/>
<dbReference type="Pfam" id="PF01494">
    <property type="entry name" value="FAD_binding_3"/>
    <property type="match status" value="1"/>
</dbReference>
<keyword evidence="3" id="KW-0274">FAD</keyword>
<protein>
    <submittedName>
        <fullName evidence="5">FAD-dependent oxidoreductase</fullName>
    </submittedName>
</protein>
<keyword evidence="2" id="KW-0285">Flavoprotein</keyword>
<evidence type="ECO:0000256" key="2">
    <source>
        <dbReference type="ARBA" id="ARBA00022630"/>
    </source>
</evidence>
<dbReference type="RefSeq" id="WP_141448700.1">
    <property type="nucleotide sequence ID" value="NZ_CP041217.1"/>
</dbReference>
<keyword evidence="6" id="KW-1185">Reference proteome</keyword>
<dbReference type="PANTHER" id="PTHR43004:SF19">
    <property type="entry name" value="BINDING MONOOXYGENASE, PUTATIVE (JCVI)-RELATED"/>
    <property type="match status" value="1"/>
</dbReference>
<dbReference type="PRINTS" id="PR00420">
    <property type="entry name" value="RNGMNOXGNASE"/>
</dbReference>
<dbReference type="Gene3D" id="3.50.50.60">
    <property type="entry name" value="FAD/NAD(P)-binding domain"/>
    <property type="match status" value="1"/>
</dbReference>
<dbReference type="Gene3D" id="3.30.70.2450">
    <property type="match status" value="1"/>
</dbReference>
<evidence type="ECO:0000259" key="4">
    <source>
        <dbReference type="Pfam" id="PF01494"/>
    </source>
</evidence>
<evidence type="ECO:0000313" key="6">
    <source>
        <dbReference type="Proteomes" id="UP000316968"/>
    </source>
</evidence>
<dbReference type="InterPro" id="IPR036188">
    <property type="entry name" value="FAD/NAD-bd_sf"/>
</dbReference>
<evidence type="ECO:0000256" key="1">
    <source>
        <dbReference type="ARBA" id="ARBA00001974"/>
    </source>
</evidence>
<dbReference type="OrthoDB" id="9766816at2"/>
<sequence>MQASDPDVLICGAGPTGLVLALWLTKQQVRVRIVDKRHEPGGTSRALAVQARTLELYGQLGLADAALEQGYAAPGFNVWANGRRRGRIPFKRKLGELTAYPYVLILPQDRHERLLADRLAELGVQVEHATELVRFEQDTGGVRAVLKEADGIERVCSAKYLAGCDGAHSIVRKSLGIDFAGGTYSRFFYVADVEAEGPPMDGEVHINLDRSADFLAIFPLAPAGRARLVGTLVNDRPDRIDTLSFDDIGANAIDKLRIRVGRINWFSTYKVHHRVAERFREGRVFLLGDAGHIHSPAGGQGMNTGIGDAINLAWKLAAVLRGQAADALLGSYEAERLAFARRLVATTDRVFTLATSAKLPARIMRTRVVPVAVPSAARVPAALRFAFGILSQLGLHYRRGPLAEGAAGRIRGGDRLPWIARAQPDGSDNFAPLDGMRWQVHVYGDVRPELAVWCAACADRGPALRRFEWSDACGRAGLDRGAAYLIRPDLYVALAVPGGDPEVIGRFLRDRLIAF</sequence>
<feature type="domain" description="FAD-binding" evidence="4">
    <location>
        <begin position="7"/>
        <end position="346"/>
    </location>
</feature>
<dbReference type="InterPro" id="IPR002938">
    <property type="entry name" value="FAD-bd"/>
</dbReference>
<dbReference type="GO" id="GO:0016709">
    <property type="term" value="F:oxidoreductase activity, acting on paired donors, with incorporation or reduction of molecular oxygen, NAD(P)H as one donor, and incorporation of one atom of oxygen"/>
    <property type="evidence" value="ECO:0007669"/>
    <property type="project" value="UniProtKB-ARBA"/>
</dbReference>
<dbReference type="GO" id="GO:0071949">
    <property type="term" value="F:FAD binding"/>
    <property type="evidence" value="ECO:0007669"/>
    <property type="project" value="InterPro"/>
</dbReference>
<evidence type="ECO:0000313" key="5">
    <source>
        <dbReference type="EMBL" id="QDH22156.1"/>
    </source>
</evidence>
<dbReference type="EMBL" id="CP041217">
    <property type="protein sequence ID" value="QDH22156.1"/>
    <property type="molecule type" value="Genomic_DNA"/>
</dbReference>
<evidence type="ECO:0000256" key="3">
    <source>
        <dbReference type="ARBA" id="ARBA00022827"/>
    </source>
</evidence>
<dbReference type="PANTHER" id="PTHR43004">
    <property type="entry name" value="TRK SYSTEM POTASSIUM UPTAKE PROTEIN"/>
    <property type="match status" value="1"/>
</dbReference>
<accession>A0A4Y6V0G9</accession>
<comment type="cofactor">
    <cofactor evidence="1">
        <name>FAD</name>
        <dbReference type="ChEBI" id="CHEBI:57692"/>
    </cofactor>
</comment>
<reference evidence="5 6" key="1">
    <citation type="submission" date="2019-06" db="EMBL/GenBank/DDBJ databases">
        <title>Saccharibacillus brassicae sp. nov., an endophytic bacterium isolated from Chinese cabbage seeds (Brassica pekinensis).</title>
        <authorList>
            <person name="Jiang L."/>
            <person name="Lee J."/>
            <person name="Kim S.W."/>
        </authorList>
    </citation>
    <scope>NUCLEOTIDE SEQUENCE [LARGE SCALE GENOMIC DNA]</scope>
    <source>
        <strain evidence="6">KCTC 43072 / ATSA2</strain>
    </source>
</reference>
<name>A0A4Y6V0G9_SACBS</name>
<proteinExistence type="predicted"/>
<organism evidence="5 6">
    <name type="scientific">Saccharibacillus brassicae</name>
    <dbReference type="NCBI Taxonomy" id="2583377"/>
    <lineage>
        <taxon>Bacteria</taxon>
        <taxon>Bacillati</taxon>
        <taxon>Bacillota</taxon>
        <taxon>Bacilli</taxon>
        <taxon>Bacillales</taxon>
        <taxon>Paenibacillaceae</taxon>
        <taxon>Saccharibacillus</taxon>
    </lineage>
</organism>
<gene>
    <name evidence="5" type="ORF">FFV09_15675</name>
</gene>